<comment type="caution">
    <text evidence="1">The sequence shown here is derived from an EMBL/GenBank/DDBJ whole genome shotgun (WGS) entry which is preliminary data.</text>
</comment>
<proteinExistence type="predicted"/>
<organism evidence="1 2">
    <name type="scientific">Salegentibacter salinarum</name>
    <dbReference type="NCBI Taxonomy" id="447422"/>
    <lineage>
        <taxon>Bacteria</taxon>
        <taxon>Pseudomonadati</taxon>
        <taxon>Bacteroidota</taxon>
        <taxon>Flavobacteriia</taxon>
        <taxon>Flavobacteriales</taxon>
        <taxon>Flavobacteriaceae</taxon>
        <taxon>Salegentibacter</taxon>
    </lineage>
</organism>
<accession>A0A2N0U0D8</accession>
<sequence>METVLIARIIYKFQNCHFFYNSPKKYKYEYQNWKKMGMTSQILKIQIWENIRISRSPIPNSFQFSKLTSHRIKNQIL</sequence>
<dbReference type="Proteomes" id="UP000232673">
    <property type="component" value="Unassembled WGS sequence"/>
</dbReference>
<dbReference type="EMBL" id="LKTS01000005">
    <property type="protein sequence ID" value="PKD20358.1"/>
    <property type="molecule type" value="Genomic_DNA"/>
</dbReference>
<evidence type="ECO:0000313" key="1">
    <source>
        <dbReference type="EMBL" id="PKD20358.1"/>
    </source>
</evidence>
<protein>
    <submittedName>
        <fullName evidence="1">Uncharacterized protein</fullName>
    </submittedName>
</protein>
<reference evidence="1 2" key="1">
    <citation type="submission" date="2015-10" db="EMBL/GenBank/DDBJ databases">
        <title>Draft genome sequence of Salegentibacter salinarum KCTC 12975.</title>
        <authorList>
            <person name="Lin W."/>
            <person name="Zheng Q."/>
        </authorList>
    </citation>
    <scope>NUCLEOTIDE SEQUENCE [LARGE SCALE GENOMIC DNA]</scope>
    <source>
        <strain evidence="1 2">KCTC 12975</strain>
    </source>
</reference>
<keyword evidence="2" id="KW-1185">Reference proteome</keyword>
<name>A0A2N0U0D8_9FLAO</name>
<gene>
    <name evidence="1" type="ORF">APR41_13850</name>
</gene>
<evidence type="ECO:0000313" key="2">
    <source>
        <dbReference type="Proteomes" id="UP000232673"/>
    </source>
</evidence>
<dbReference type="AlphaFoldDB" id="A0A2N0U0D8"/>